<evidence type="ECO:0000256" key="3">
    <source>
        <dbReference type="SAM" id="MobiDB-lite"/>
    </source>
</evidence>
<evidence type="ECO:0000313" key="4">
    <source>
        <dbReference type="EMBL" id="KAK3507429.1"/>
    </source>
</evidence>
<evidence type="ECO:0000256" key="1">
    <source>
        <dbReference type="ARBA" id="ARBA00004123"/>
    </source>
</evidence>
<evidence type="ECO:0000256" key="2">
    <source>
        <dbReference type="ARBA" id="ARBA00023242"/>
    </source>
</evidence>
<keyword evidence="5" id="KW-1185">Reference proteome</keyword>
<comment type="subcellular location">
    <subcellularLocation>
        <location evidence="1">Nucleus</location>
    </subcellularLocation>
</comment>
<dbReference type="EMBL" id="JAUCMX010000029">
    <property type="protein sequence ID" value="KAK3507429.1"/>
    <property type="molecule type" value="Genomic_DNA"/>
</dbReference>
<accession>A0AAE0PSK4</accession>
<evidence type="ECO:0000313" key="5">
    <source>
        <dbReference type="Proteomes" id="UP001274896"/>
    </source>
</evidence>
<name>A0AAE0PSK4_9TELE</name>
<dbReference type="Proteomes" id="UP001274896">
    <property type="component" value="Unassembled WGS sequence"/>
</dbReference>
<dbReference type="InterPro" id="IPR042566">
    <property type="entry name" value="L1_C"/>
</dbReference>
<dbReference type="Gene3D" id="3.30.250.20">
    <property type="entry name" value="L1 transposable element, C-terminal domain"/>
    <property type="match status" value="1"/>
</dbReference>
<dbReference type="PROSITE" id="PS00354">
    <property type="entry name" value="HMGI_Y"/>
    <property type="match status" value="1"/>
</dbReference>
<keyword evidence="2" id="KW-0539">Nucleus</keyword>
<dbReference type="GO" id="GO:0005634">
    <property type="term" value="C:nucleus"/>
    <property type="evidence" value="ECO:0007669"/>
    <property type="project" value="UniProtKB-SubCell"/>
</dbReference>
<dbReference type="GO" id="GO:0006355">
    <property type="term" value="P:regulation of DNA-templated transcription"/>
    <property type="evidence" value="ECO:0007669"/>
    <property type="project" value="InterPro"/>
</dbReference>
<comment type="caution">
    <text evidence="4">The sequence shown here is derived from an EMBL/GenBank/DDBJ whole genome shotgun (WGS) entry which is preliminary data.</text>
</comment>
<organism evidence="4 5">
    <name type="scientific">Hemibagrus guttatus</name>
    <dbReference type="NCBI Taxonomy" id="175788"/>
    <lineage>
        <taxon>Eukaryota</taxon>
        <taxon>Metazoa</taxon>
        <taxon>Chordata</taxon>
        <taxon>Craniata</taxon>
        <taxon>Vertebrata</taxon>
        <taxon>Euteleostomi</taxon>
        <taxon>Actinopterygii</taxon>
        <taxon>Neopterygii</taxon>
        <taxon>Teleostei</taxon>
        <taxon>Ostariophysi</taxon>
        <taxon>Siluriformes</taxon>
        <taxon>Bagridae</taxon>
        <taxon>Hemibagrus</taxon>
    </lineage>
</organism>
<sequence length="165" mass="18741">MPPGRLPGEVYRACPTGKRPRGRPRTCWRDYVSRLAWERLGVPPEELEEVSGERELLRYNDRNLILNEARHHGPVKASDGAMLRFFPDFSPATAKKQSSFSTVRRELKEAGLQTFLQYPATLNIIMKHGETNLMHSPDEARQFLGSIPGPHSPRMDVAQGFDNTE</sequence>
<dbReference type="InterPro" id="IPR000637">
    <property type="entry name" value="HMGI/Y_DNA-bd_CS"/>
</dbReference>
<feature type="region of interest" description="Disordered" evidence="3">
    <location>
        <begin position="145"/>
        <end position="165"/>
    </location>
</feature>
<dbReference type="AlphaFoldDB" id="A0AAE0PSK4"/>
<protein>
    <submittedName>
        <fullName evidence="4">Uncharacterized protein</fullName>
    </submittedName>
</protein>
<reference evidence="4" key="1">
    <citation type="submission" date="2023-06" db="EMBL/GenBank/DDBJ databases">
        <title>Male Hemibagrus guttatus genome.</title>
        <authorList>
            <person name="Bian C."/>
        </authorList>
    </citation>
    <scope>NUCLEOTIDE SEQUENCE</scope>
    <source>
        <strain evidence="4">Male_cb2023</strain>
        <tissue evidence="4">Muscle</tissue>
    </source>
</reference>
<proteinExistence type="predicted"/>
<gene>
    <name evidence="4" type="ORF">QTP70_020630</name>
</gene>